<evidence type="ECO:0000256" key="1">
    <source>
        <dbReference type="ARBA" id="ARBA00004141"/>
    </source>
</evidence>
<dbReference type="KEGG" id="cik:H0194_04440"/>
<protein>
    <recommendedName>
        <fullName evidence="6">Probable membrane transporter protein</fullName>
    </recommendedName>
</protein>
<feature type="transmembrane region" description="Helical" evidence="6">
    <location>
        <begin position="235"/>
        <end position="256"/>
    </location>
</feature>
<name>A0A7G7CRL8_9CORY</name>
<dbReference type="EMBL" id="CP059404">
    <property type="protein sequence ID" value="QNE90234.1"/>
    <property type="molecule type" value="Genomic_DNA"/>
</dbReference>
<reference evidence="7 8" key="1">
    <citation type="submission" date="2020-07" db="EMBL/GenBank/DDBJ databases">
        <title>Complete genome and description of Corynebacterium incognita strain Marseille-Q3630 sp. nov.</title>
        <authorList>
            <person name="Boxberger M."/>
        </authorList>
    </citation>
    <scope>NUCLEOTIDE SEQUENCE [LARGE SCALE GENOMIC DNA]</scope>
    <source>
        <strain evidence="7 8">Marseille-Q3630</strain>
    </source>
</reference>
<dbReference type="AlphaFoldDB" id="A0A7G7CRL8"/>
<evidence type="ECO:0000256" key="3">
    <source>
        <dbReference type="ARBA" id="ARBA00022692"/>
    </source>
</evidence>
<dbReference type="Pfam" id="PF01925">
    <property type="entry name" value="TauE"/>
    <property type="match status" value="1"/>
</dbReference>
<evidence type="ECO:0000256" key="5">
    <source>
        <dbReference type="ARBA" id="ARBA00023136"/>
    </source>
</evidence>
<keyword evidence="3 6" id="KW-0812">Transmembrane</keyword>
<sequence length="296" mass="30457">MPLASLVLVAAAGLVAQLVDGGLGMGFGITSTTLLIMFAGLGPAQASAAVHAAELGTTVVSGVSHWRFGNVDWSVVLPLSLPGAVASFVGATFLSHLPLDRARPLTALVLAAIGLHLMWRFSRGQLERVVKDVPHTKVFLGGLGIFGGFVDATGGGGWGPITSSTLLAAGRIEPRRVVGTVTTAEFLVTLAATAGFVIGMWDELIPNLLMIAALLSGGVVAAPLAAWLVTKFNPVVLGGIVGTLIVFLNLPVALYASGAVAWVLRAIIAVAGIALGYKGFKNYRKRQPYSKTVAPS</sequence>
<dbReference type="InterPro" id="IPR051598">
    <property type="entry name" value="TSUP/Inactive_protease-like"/>
</dbReference>
<proteinExistence type="inferred from homology"/>
<feature type="transmembrane region" description="Helical" evidence="6">
    <location>
        <begin position="207"/>
        <end position="228"/>
    </location>
</feature>
<keyword evidence="8" id="KW-1185">Reference proteome</keyword>
<dbReference type="InterPro" id="IPR002781">
    <property type="entry name" value="TM_pro_TauE-like"/>
</dbReference>
<dbReference type="PANTHER" id="PTHR43701:SF12">
    <property type="entry name" value="MEMBRANE TRANSPORTER PROTEIN YTNM-RELATED"/>
    <property type="match status" value="1"/>
</dbReference>
<evidence type="ECO:0000256" key="2">
    <source>
        <dbReference type="ARBA" id="ARBA00009142"/>
    </source>
</evidence>
<dbReference type="Proteomes" id="UP000515743">
    <property type="component" value="Chromosome"/>
</dbReference>
<dbReference type="PANTHER" id="PTHR43701">
    <property type="entry name" value="MEMBRANE TRANSPORTER PROTEIN MJ0441-RELATED"/>
    <property type="match status" value="1"/>
</dbReference>
<organism evidence="7 8">
    <name type="scientific">Corynebacterium incognita</name>
    <dbReference type="NCBI Taxonomy" id="2754725"/>
    <lineage>
        <taxon>Bacteria</taxon>
        <taxon>Bacillati</taxon>
        <taxon>Actinomycetota</taxon>
        <taxon>Actinomycetes</taxon>
        <taxon>Mycobacteriales</taxon>
        <taxon>Corynebacteriaceae</taxon>
        <taxon>Corynebacterium</taxon>
    </lineage>
</organism>
<feature type="transmembrane region" description="Helical" evidence="6">
    <location>
        <begin position="177"/>
        <end position="201"/>
    </location>
</feature>
<evidence type="ECO:0000256" key="6">
    <source>
        <dbReference type="RuleBase" id="RU363041"/>
    </source>
</evidence>
<gene>
    <name evidence="7" type="ORF">H0194_04440</name>
</gene>
<dbReference type="GO" id="GO:0005886">
    <property type="term" value="C:plasma membrane"/>
    <property type="evidence" value="ECO:0007669"/>
    <property type="project" value="UniProtKB-SubCell"/>
</dbReference>
<feature type="transmembrane region" description="Helical" evidence="6">
    <location>
        <begin position="102"/>
        <end position="119"/>
    </location>
</feature>
<comment type="similarity">
    <text evidence="2 6">Belongs to the 4-toluene sulfonate uptake permease (TSUP) (TC 2.A.102) family.</text>
</comment>
<feature type="transmembrane region" description="Helical" evidence="6">
    <location>
        <begin position="262"/>
        <end position="280"/>
    </location>
</feature>
<keyword evidence="5 6" id="KW-0472">Membrane</keyword>
<evidence type="ECO:0000313" key="8">
    <source>
        <dbReference type="Proteomes" id="UP000515743"/>
    </source>
</evidence>
<keyword evidence="6" id="KW-1003">Cell membrane</keyword>
<accession>A0A7G7CRL8</accession>
<dbReference type="RefSeq" id="WP_185176607.1">
    <property type="nucleotide sequence ID" value="NZ_CP059404.1"/>
</dbReference>
<keyword evidence="4 6" id="KW-1133">Transmembrane helix</keyword>
<feature type="transmembrane region" description="Helical" evidence="6">
    <location>
        <begin position="73"/>
        <end position="96"/>
    </location>
</feature>
<evidence type="ECO:0000313" key="7">
    <source>
        <dbReference type="EMBL" id="QNE90234.1"/>
    </source>
</evidence>
<comment type="subcellular location">
    <subcellularLocation>
        <location evidence="6">Cell membrane</location>
        <topology evidence="6">Multi-pass membrane protein</topology>
    </subcellularLocation>
    <subcellularLocation>
        <location evidence="1">Membrane</location>
        <topology evidence="1">Multi-pass membrane protein</topology>
    </subcellularLocation>
</comment>
<evidence type="ECO:0000256" key="4">
    <source>
        <dbReference type="ARBA" id="ARBA00022989"/>
    </source>
</evidence>